<gene>
    <name evidence="2" type="ORF">KIN20_005703</name>
</gene>
<name>A0AAD5QGA4_PARTN</name>
<protein>
    <submittedName>
        <fullName evidence="2">Uncharacterized protein</fullName>
    </submittedName>
</protein>
<evidence type="ECO:0000256" key="1">
    <source>
        <dbReference type="SAM" id="MobiDB-lite"/>
    </source>
</evidence>
<dbReference type="AlphaFoldDB" id="A0AAD5QGA4"/>
<dbReference type="EMBL" id="JAHQIW010000785">
    <property type="protein sequence ID" value="KAJ1350007.1"/>
    <property type="molecule type" value="Genomic_DNA"/>
</dbReference>
<evidence type="ECO:0000313" key="3">
    <source>
        <dbReference type="Proteomes" id="UP001196413"/>
    </source>
</evidence>
<sequence length="70" mass="8083">MSNYESHSSYDNSFLSSPGPYDSEPERFACTSQNSTSGYLKKFLRCPKECQRREPCNSLAEIRQYFIAND</sequence>
<comment type="caution">
    <text evidence="2">The sequence shown here is derived from an EMBL/GenBank/DDBJ whole genome shotgun (WGS) entry which is preliminary data.</text>
</comment>
<proteinExistence type="predicted"/>
<reference evidence="2" key="1">
    <citation type="submission" date="2021-06" db="EMBL/GenBank/DDBJ databases">
        <title>Parelaphostrongylus tenuis whole genome reference sequence.</title>
        <authorList>
            <person name="Garwood T.J."/>
            <person name="Larsen P.A."/>
            <person name="Fountain-Jones N.M."/>
            <person name="Garbe J.R."/>
            <person name="Macchietto M.G."/>
            <person name="Kania S.A."/>
            <person name="Gerhold R.W."/>
            <person name="Richards J.E."/>
            <person name="Wolf T.M."/>
        </authorList>
    </citation>
    <scope>NUCLEOTIDE SEQUENCE</scope>
    <source>
        <strain evidence="2">MNPRO001-30</strain>
        <tissue evidence="2">Meninges</tissue>
    </source>
</reference>
<organism evidence="2 3">
    <name type="scientific">Parelaphostrongylus tenuis</name>
    <name type="common">Meningeal worm</name>
    <dbReference type="NCBI Taxonomy" id="148309"/>
    <lineage>
        <taxon>Eukaryota</taxon>
        <taxon>Metazoa</taxon>
        <taxon>Ecdysozoa</taxon>
        <taxon>Nematoda</taxon>
        <taxon>Chromadorea</taxon>
        <taxon>Rhabditida</taxon>
        <taxon>Rhabditina</taxon>
        <taxon>Rhabditomorpha</taxon>
        <taxon>Strongyloidea</taxon>
        <taxon>Metastrongylidae</taxon>
        <taxon>Parelaphostrongylus</taxon>
    </lineage>
</organism>
<accession>A0AAD5QGA4</accession>
<feature type="region of interest" description="Disordered" evidence="1">
    <location>
        <begin position="1"/>
        <end position="27"/>
    </location>
</feature>
<evidence type="ECO:0000313" key="2">
    <source>
        <dbReference type="EMBL" id="KAJ1350007.1"/>
    </source>
</evidence>
<feature type="compositionally biased region" description="Polar residues" evidence="1">
    <location>
        <begin position="1"/>
        <end position="16"/>
    </location>
</feature>
<keyword evidence="3" id="KW-1185">Reference proteome</keyword>
<dbReference type="Proteomes" id="UP001196413">
    <property type="component" value="Unassembled WGS sequence"/>
</dbReference>